<gene>
    <name evidence="2" type="ORF">FTUN_7893</name>
</gene>
<dbReference type="AlphaFoldDB" id="A0A6M5Z1H9"/>
<sequence>MSNKRKPKRGGAPAPSSEAANASSAEHPGAGRPWTDEEMAAAKPLPLPTGEATASVSSGVPHTGTGQTEPAGRPEADDEAAR</sequence>
<feature type="compositionally biased region" description="Low complexity" evidence="1">
    <location>
        <begin position="12"/>
        <end position="26"/>
    </location>
</feature>
<keyword evidence="3" id="KW-1185">Reference proteome</keyword>
<reference evidence="3" key="1">
    <citation type="submission" date="2020-05" db="EMBL/GenBank/DDBJ databases">
        <title>Frigoriglobus tundricola gen. nov., sp. nov., a psychrotolerant cellulolytic planctomycete of the family Gemmataceae with two divergent copies of 16S rRNA gene.</title>
        <authorList>
            <person name="Kulichevskaya I.S."/>
            <person name="Ivanova A.A."/>
            <person name="Naumoff D.G."/>
            <person name="Beletsky A.V."/>
            <person name="Rijpstra W.I.C."/>
            <person name="Sinninghe Damste J.S."/>
            <person name="Mardanov A.V."/>
            <person name="Ravin N.V."/>
            <person name="Dedysh S.N."/>
        </authorList>
    </citation>
    <scope>NUCLEOTIDE SEQUENCE [LARGE SCALE GENOMIC DNA]</scope>
    <source>
        <strain evidence="3">PL17</strain>
    </source>
</reference>
<accession>A0A6M5Z1H9</accession>
<name>A0A6M5Z1H9_9BACT</name>
<proteinExistence type="predicted"/>
<dbReference type="KEGG" id="ftj:FTUN_7893"/>
<feature type="region of interest" description="Disordered" evidence="1">
    <location>
        <begin position="1"/>
        <end position="82"/>
    </location>
</feature>
<dbReference type="Proteomes" id="UP000503447">
    <property type="component" value="Chromosome"/>
</dbReference>
<feature type="compositionally biased region" description="Polar residues" evidence="1">
    <location>
        <begin position="52"/>
        <end position="68"/>
    </location>
</feature>
<evidence type="ECO:0000313" key="2">
    <source>
        <dbReference type="EMBL" id="QJX00268.1"/>
    </source>
</evidence>
<organism evidence="2 3">
    <name type="scientific">Frigoriglobus tundricola</name>
    <dbReference type="NCBI Taxonomy" id="2774151"/>
    <lineage>
        <taxon>Bacteria</taxon>
        <taxon>Pseudomonadati</taxon>
        <taxon>Planctomycetota</taxon>
        <taxon>Planctomycetia</taxon>
        <taxon>Gemmatales</taxon>
        <taxon>Gemmataceae</taxon>
        <taxon>Frigoriglobus</taxon>
    </lineage>
</organism>
<evidence type="ECO:0000256" key="1">
    <source>
        <dbReference type="SAM" id="MobiDB-lite"/>
    </source>
</evidence>
<protein>
    <submittedName>
        <fullName evidence="2">Uncharacterized protein</fullName>
    </submittedName>
</protein>
<dbReference type="EMBL" id="CP053452">
    <property type="protein sequence ID" value="QJX00268.1"/>
    <property type="molecule type" value="Genomic_DNA"/>
</dbReference>
<feature type="compositionally biased region" description="Basic and acidic residues" evidence="1">
    <location>
        <begin position="72"/>
        <end position="82"/>
    </location>
</feature>
<evidence type="ECO:0000313" key="3">
    <source>
        <dbReference type="Proteomes" id="UP000503447"/>
    </source>
</evidence>